<dbReference type="SUPFAM" id="SSF56436">
    <property type="entry name" value="C-type lectin-like"/>
    <property type="match status" value="1"/>
</dbReference>
<dbReference type="InterPro" id="IPR016186">
    <property type="entry name" value="C-type_lectin-like/link_sf"/>
</dbReference>
<feature type="non-terminal residue" evidence="2">
    <location>
        <position position="1"/>
    </location>
</feature>
<sequence>VQVAKASVCHEGQQCSCREGFIKVDKQCIMFDSNRYTWQAANRVCSSKNATLGTIESFKKLVRPMKNAEIPEEDYWLGITKSTGLEFFWFQNKGQVRGPWAAGQPNYSLGCVVMCWRNTNMPQLCSKSCTTATQFVCTYDIESWANSG</sequence>
<protein>
    <recommendedName>
        <fullName evidence="1">C-type lectin domain-containing protein</fullName>
    </recommendedName>
</protein>
<evidence type="ECO:0000313" key="2">
    <source>
        <dbReference type="EMBL" id="CAL4153385.1"/>
    </source>
</evidence>
<comment type="caution">
    <text evidence="2">The sequence shown here is derived from an EMBL/GenBank/DDBJ whole genome shotgun (WGS) entry which is preliminary data.</text>
</comment>
<dbReference type="Pfam" id="PF00059">
    <property type="entry name" value="Lectin_C"/>
    <property type="match status" value="1"/>
</dbReference>
<organism evidence="2 3">
    <name type="scientific">Meganyctiphanes norvegica</name>
    <name type="common">Northern krill</name>
    <name type="synonym">Thysanopoda norvegica</name>
    <dbReference type="NCBI Taxonomy" id="48144"/>
    <lineage>
        <taxon>Eukaryota</taxon>
        <taxon>Metazoa</taxon>
        <taxon>Ecdysozoa</taxon>
        <taxon>Arthropoda</taxon>
        <taxon>Crustacea</taxon>
        <taxon>Multicrustacea</taxon>
        <taxon>Malacostraca</taxon>
        <taxon>Eumalacostraca</taxon>
        <taxon>Eucarida</taxon>
        <taxon>Euphausiacea</taxon>
        <taxon>Euphausiidae</taxon>
        <taxon>Meganyctiphanes</taxon>
    </lineage>
</organism>
<evidence type="ECO:0000259" key="1">
    <source>
        <dbReference type="PROSITE" id="PS50041"/>
    </source>
</evidence>
<gene>
    <name evidence="2" type="ORF">MNOR_LOCUS31166</name>
</gene>
<dbReference type="Proteomes" id="UP001497623">
    <property type="component" value="Unassembled WGS sequence"/>
</dbReference>
<dbReference type="EMBL" id="CAXKWB010039626">
    <property type="protein sequence ID" value="CAL4153385.1"/>
    <property type="molecule type" value="Genomic_DNA"/>
</dbReference>
<evidence type="ECO:0000313" key="3">
    <source>
        <dbReference type="Proteomes" id="UP001497623"/>
    </source>
</evidence>
<keyword evidence="3" id="KW-1185">Reference proteome</keyword>
<feature type="domain" description="C-type lectin" evidence="1">
    <location>
        <begin position="24"/>
        <end position="138"/>
    </location>
</feature>
<dbReference type="AlphaFoldDB" id="A0AAV2S2T4"/>
<dbReference type="CDD" id="cd00037">
    <property type="entry name" value="CLECT"/>
    <property type="match status" value="1"/>
</dbReference>
<accession>A0AAV2S2T4</accession>
<proteinExistence type="predicted"/>
<name>A0AAV2S2T4_MEGNR</name>
<dbReference type="Gene3D" id="3.10.100.10">
    <property type="entry name" value="Mannose-Binding Protein A, subunit A"/>
    <property type="match status" value="1"/>
</dbReference>
<dbReference type="PROSITE" id="PS50041">
    <property type="entry name" value="C_TYPE_LECTIN_2"/>
    <property type="match status" value="1"/>
</dbReference>
<reference evidence="2 3" key="1">
    <citation type="submission" date="2024-05" db="EMBL/GenBank/DDBJ databases">
        <authorList>
            <person name="Wallberg A."/>
        </authorList>
    </citation>
    <scope>NUCLEOTIDE SEQUENCE [LARGE SCALE GENOMIC DNA]</scope>
</reference>
<dbReference type="SMART" id="SM00034">
    <property type="entry name" value="CLECT"/>
    <property type="match status" value="1"/>
</dbReference>
<feature type="non-terminal residue" evidence="2">
    <location>
        <position position="148"/>
    </location>
</feature>
<dbReference type="InterPro" id="IPR001304">
    <property type="entry name" value="C-type_lectin-like"/>
</dbReference>
<dbReference type="InterPro" id="IPR016187">
    <property type="entry name" value="CTDL_fold"/>
</dbReference>